<proteinExistence type="predicted"/>
<comment type="caution">
    <text evidence="2">The sequence shown here is derived from an EMBL/GenBank/DDBJ whole genome shotgun (WGS) entry which is preliminary data.</text>
</comment>
<evidence type="ECO:0000313" key="2">
    <source>
        <dbReference type="EMBL" id="KAJ4838483.1"/>
    </source>
</evidence>
<accession>A0A9Q0JEB9</accession>
<dbReference type="AlphaFoldDB" id="A0A9Q0JEB9"/>
<reference evidence="2" key="2">
    <citation type="journal article" date="2023" name="Plants (Basel)">
        <title>Annotation of the Turnera subulata (Passifloraceae) Draft Genome Reveals the S-Locus Evolved after the Divergence of Turneroideae from Passifloroideae in a Stepwise Manner.</title>
        <authorList>
            <person name="Henning P.M."/>
            <person name="Roalson E.H."/>
            <person name="Mir W."/>
            <person name="McCubbin A.G."/>
            <person name="Shore J.S."/>
        </authorList>
    </citation>
    <scope>NUCLEOTIDE SEQUENCE</scope>
    <source>
        <strain evidence="2">F60SS</strain>
    </source>
</reference>
<dbReference type="Gene3D" id="3.80.10.10">
    <property type="entry name" value="Ribonuclease Inhibitor"/>
    <property type="match status" value="1"/>
</dbReference>
<dbReference type="EMBL" id="JAKUCV010003540">
    <property type="protein sequence ID" value="KAJ4838483.1"/>
    <property type="molecule type" value="Genomic_DNA"/>
</dbReference>
<dbReference type="SUPFAM" id="SSF52047">
    <property type="entry name" value="RNI-like"/>
    <property type="match status" value="1"/>
</dbReference>
<reference evidence="2" key="1">
    <citation type="submission" date="2022-02" db="EMBL/GenBank/DDBJ databases">
        <authorList>
            <person name="Henning P.M."/>
            <person name="McCubbin A.G."/>
            <person name="Shore J.S."/>
        </authorList>
    </citation>
    <scope>NUCLEOTIDE SEQUENCE</scope>
    <source>
        <strain evidence="2">F60SS</strain>
        <tissue evidence="2">Leaves</tissue>
    </source>
</reference>
<evidence type="ECO:0000259" key="1">
    <source>
        <dbReference type="Pfam" id="PF23622"/>
    </source>
</evidence>
<sequence length="201" mass="23061">MSKRWRPLWGYITSMNFEDPNTLRCGVTITEKSEKRSWYIDWVNQVINSHKGSTLDQFSIDFDLDKTSSPVIDRWLDFALSRRLQRLDFVLNSRTGWLPWSSVLYAFPEGVYSQLKAPAGLSSIKCLTSLQLGFVNVTGDVIEHFLLNCPLLERLVVNGSEAPESIKVVALLPLRLKHLEIICCHNLKVLKYVCQISCHFN</sequence>
<organism evidence="2 3">
    <name type="scientific">Turnera subulata</name>
    <dbReference type="NCBI Taxonomy" id="218843"/>
    <lineage>
        <taxon>Eukaryota</taxon>
        <taxon>Viridiplantae</taxon>
        <taxon>Streptophyta</taxon>
        <taxon>Embryophyta</taxon>
        <taxon>Tracheophyta</taxon>
        <taxon>Spermatophyta</taxon>
        <taxon>Magnoliopsida</taxon>
        <taxon>eudicotyledons</taxon>
        <taxon>Gunneridae</taxon>
        <taxon>Pentapetalae</taxon>
        <taxon>rosids</taxon>
        <taxon>fabids</taxon>
        <taxon>Malpighiales</taxon>
        <taxon>Passifloraceae</taxon>
        <taxon>Turnera</taxon>
    </lineage>
</organism>
<dbReference type="InterPro" id="IPR032675">
    <property type="entry name" value="LRR_dom_sf"/>
</dbReference>
<protein>
    <recommendedName>
        <fullName evidence="1">At1g61320/AtMIF1 LRR domain-containing protein</fullName>
    </recommendedName>
</protein>
<name>A0A9Q0JEB9_9ROSI</name>
<evidence type="ECO:0000313" key="3">
    <source>
        <dbReference type="Proteomes" id="UP001141552"/>
    </source>
</evidence>
<dbReference type="PANTHER" id="PTHR34145">
    <property type="entry name" value="OS02G0105600 PROTEIN"/>
    <property type="match status" value="1"/>
</dbReference>
<dbReference type="OrthoDB" id="1939276at2759"/>
<dbReference type="InterPro" id="IPR055357">
    <property type="entry name" value="LRR_At1g61320_AtMIF1"/>
</dbReference>
<keyword evidence="3" id="KW-1185">Reference proteome</keyword>
<dbReference type="PANTHER" id="PTHR34145:SF79">
    <property type="entry name" value="F-BOX DOMAIN, FBD DOMAIN, LEUCINE-RICH REPEAT DOMAIN SUPERFAMILY"/>
    <property type="match status" value="1"/>
</dbReference>
<gene>
    <name evidence="2" type="ORF">Tsubulata_021078</name>
</gene>
<dbReference type="Proteomes" id="UP001141552">
    <property type="component" value="Unassembled WGS sequence"/>
</dbReference>
<dbReference type="InterPro" id="IPR053772">
    <property type="entry name" value="At1g61320/At1g61330-like"/>
</dbReference>
<feature type="domain" description="At1g61320/AtMIF1 LRR" evidence="1">
    <location>
        <begin position="46"/>
        <end position="191"/>
    </location>
</feature>
<dbReference type="Pfam" id="PF23622">
    <property type="entry name" value="LRR_At1g61320_AtMIF1"/>
    <property type="match status" value="1"/>
</dbReference>